<feature type="binding site" evidence="5">
    <location>
        <position position="27"/>
    </location>
    <ligand>
        <name>Mn(2+)</name>
        <dbReference type="ChEBI" id="CHEBI:29035"/>
    </ligand>
</feature>
<evidence type="ECO:0000259" key="8">
    <source>
        <dbReference type="Pfam" id="PF02777"/>
    </source>
</evidence>
<name>A0A7H9AW56_9FLAO</name>
<dbReference type="Pfam" id="PF00081">
    <property type="entry name" value="Sod_Fe_N"/>
    <property type="match status" value="1"/>
</dbReference>
<evidence type="ECO:0000259" key="7">
    <source>
        <dbReference type="Pfam" id="PF00081"/>
    </source>
</evidence>
<keyword evidence="4 6" id="KW-0560">Oxidoreductase</keyword>
<dbReference type="PROSITE" id="PS00088">
    <property type="entry name" value="SOD_MN"/>
    <property type="match status" value="1"/>
</dbReference>
<evidence type="ECO:0000256" key="2">
    <source>
        <dbReference type="ARBA" id="ARBA00012682"/>
    </source>
</evidence>
<dbReference type="SUPFAM" id="SSF54719">
    <property type="entry name" value="Fe,Mn superoxide dismutase (SOD), C-terminal domain"/>
    <property type="match status" value="1"/>
</dbReference>
<dbReference type="FunFam" id="3.55.40.20:FF:000004">
    <property type="entry name" value="Superoxide dismutase [Fe]"/>
    <property type="match status" value="1"/>
</dbReference>
<dbReference type="EC" id="1.15.1.1" evidence="2 6"/>
<dbReference type="KEGG" id="cagg:HYG79_05070"/>
<evidence type="ECO:0000256" key="1">
    <source>
        <dbReference type="ARBA" id="ARBA00008714"/>
    </source>
</evidence>
<dbReference type="InterPro" id="IPR019831">
    <property type="entry name" value="Mn/Fe_SOD_N"/>
</dbReference>
<dbReference type="GO" id="GO:0046872">
    <property type="term" value="F:metal ion binding"/>
    <property type="evidence" value="ECO:0007669"/>
    <property type="project" value="UniProtKB-KW"/>
</dbReference>
<gene>
    <name evidence="9" type="ORF">HYG79_05070</name>
</gene>
<dbReference type="Gene3D" id="1.10.287.990">
    <property type="entry name" value="Fe,Mn superoxide dismutase (SOD) domain"/>
    <property type="match status" value="1"/>
</dbReference>
<accession>A0A7H9AW56</accession>
<evidence type="ECO:0000313" key="10">
    <source>
        <dbReference type="Proteomes" id="UP000509302"/>
    </source>
</evidence>
<dbReference type="PRINTS" id="PR01703">
    <property type="entry name" value="MNSODISMTASE"/>
</dbReference>
<dbReference type="PANTHER" id="PTHR11404">
    <property type="entry name" value="SUPEROXIDE DISMUTASE 2"/>
    <property type="match status" value="1"/>
</dbReference>
<dbReference type="FunFam" id="1.10.287.990:FF:000001">
    <property type="entry name" value="Superoxide dismutase"/>
    <property type="match status" value="1"/>
</dbReference>
<keyword evidence="3 5" id="KW-0479">Metal-binding</keyword>
<dbReference type="SUPFAM" id="SSF46609">
    <property type="entry name" value="Fe,Mn superoxide dismutase (SOD), N-terminal domain"/>
    <property type="match status" value="1"/>
</dbReference>
<dbReference type="EMBL" id="CP058595">
    <property type="protein sequence ID" value="QLG47205.1"/>
    <property type="molecule type" value="Genomic_DNA"/>
</dbReference>
<keyword evidence="10" id="KW-1185">Reference proteome</keyword>
<evidence type="ECO:0000256" key="5">
    <source>
        <dbReference type="PIRSR" id="PIRSR000349-1"/>
    </source>
</evidence>
<feature type="binding site" evidence="5">
    <location>
        <position position="158"/>
    </location>
    <ligand>
        <name>Mn(2+)</name>
        <dbReference type="ChEBI" id="CHEBI:29035"/>
    </ligand>
</feature>
<evidence type="ECO:0000256" key="6">
    <source>
        <dbReference type="RuleBase" id="RU000414"/>
    </source>
</evidence>
<sequence length="197" mass="23264">MNNTLPELPYAYNALEPFIDEQTMRLHHEIHHQGYVNGLNKALEQLTELKDKQDYEMIKHWERELSFHGSGHILHCLFWENMNPTKTMPKTQLKTLIDEQYGSFENFKTHFISSAAKVEGSGWGILAFEPFGEKLLILQAEKHQNQTLWNTLPLLVVDVWEHAYYLKYQNKRKAYLDAFFNIINWDVVSKRLKNALD</sequence>
<dbReference type="PANTHER" id="PTHR11404:SF6">
    <property type="entry name" value="SUPEROXIDE DISMUTASE [MN], MITOCHONDRIAL"/>
    <property type="match status" value="1"/>
</dbReference>
<dbReference type="InterPro" id="IPR001189">
    <property type="entry name" value="Mn/Fe_SOD"/>
</dbReference>
<protein>
    <recommendedName>
        <fullName evidence="2 6">Superoxide dismutase</fullName>
        <ecNumber evidence="2 6">1.15.1.1</ecNumber>
    </recommendedName>
</protein>
<feature type="binding site" evidence="5">
    <location>
        <position position="162"/>
    </location>
    <ligand>
        <name>Mn(2+)</name>
        <dbReference type="ChEBI" id="CHEBI:29035"/>
    </ligand>
</feature>
<feature type="domain" description="Manganese/iron superoxide dismutase N-terminal" evidence="7">
    <location>
        <begin position="4"/>
        <end position="82"/>
    </location>
</feature>
<dbReference type="InterPro" id="IPR050265">
    <property type="entry name" value="Fe/Mn_Superoxide_Dismutase"/>
</dbReference>
<evidence type="ECO:0000256" key="3">
    <source>
        <dbReference type="ARBA" id="ARBA00022723"/>
    </source>
</evidence>
<dbReference type="Gene3D" id="3.55.40.20">
    <property type="entry name" value="Iron/manganese superoxide dismutase, C-terminal domain"/>
    <property type="match status" value="1"/>
</dbReference>
<evidence type="ECO:0000313" key="9">
    <source>
        <dbReference type="EMBL" id="QLG47205.1"/>
    </source>
</evidence>
<dbReference type="Proteomes" id="UP000509302">
    <property type="component" value="Chromosome"/>
</dbReference>
<dbReference type="PIRSF" id="PIRSF000349">
    <property type="entry name" value="SODismutase"/>
    <property type="match status" value="1"/>
</dbReference>
<evidence type="ECO:0000256" key="4">
    <source>
        <dbReference type="ARBA" id="ARBA00023002"/>
    </source>
</evidence>
<dbReference type="InterPro" id="IPR019833">
    <property type="entry name" value="Mn/Fe_SOD_BS"/>
</dbReference>
<feature type="binding site" evidence="5">
    <location>
        <position position="75"/>
    </location>
    <ligand>
        <name>Mn(2+)</name>
        <dbReference type="ChEBI" id="CHEBI:29035"/>
    </ligand>
</feature>
<dbReference type="InterPro" id="IPR019832">
    <property type="entry name" value="Mn/Fe_SOD_C"/>
</dbReference>
<reference evidence="9 10" key="1">
    <citation type="journal article" date="2006" name="Int. J. Syst. Evol. Microbiol.">
        <title>Costertonia aggregata gen. nov., sp. nov., a mesophilic marine bacterium of the family Flavobacteriaceae, isolated from a mature biofilm.</title>
        <authorList>
            <person name="Kwon K.K."/>
            <person name="Lee Y.K."/>
            <person name="Lee H.K."/>
        </authorList>
    </citation>
    <scope>NUCLEOTIDE SEQUENCE [LARGE SCALE GENOMIC DNA]</scope>
    <source>
        <strain evidence="9 10">KCCM 42265</strain>
    </source>
</reference>
<organism evidence="9 10">
    <name type="scientific">Costertonia aggregata</name>
    <dbReference type="NCBI Taxonomy" id="343403"/>
    <lineage>
        <taxon>Bacteria</taxon>
        <taxon>Pseudomonadati</taxon>
        <taxon>Bacteroidota</taxon>
        <taxon>Flavobacteriia</taxon>
        <taxon>Flavobacteriales</taxon>
        <taxon>Flavobacteriaceae</taxon>
        <taxon>Costertonia</taxon>
    </lineage>
</organism>
<dbReference type="Pfam" id="PF02777">
    <property type="entry name" value="Sod_Fe_C"/>
    <property type="match status" value="1"/>
</dbReference>
<dbReference type="InterPro" id="IPR036314">
    <property type="entry name" value="SOD_C_sf"/>
</dbReference>
<feature type="domain" description="Manganese/iron superoxide dismutase C-terminal" evidence="8">
    <location>
        <begin position="89"/>
        <end position="191"/>
    </location>
</feature>
<dbReference type="GO" id="GO:0004784">
    <property type="term" value="F:superoxide dismutase activity"/>
    <property type="evidence" value="ECO:0007669"/>
    <property type="project" value="UniProtKB-EC"/>
</dbReference>
<comment type="catalytic activity">
    <reaction evidence="6">
        <text>2 superoxide + 2 H(+) = H2O2 + O2</text>
        <dbReference type="Rhea" id="RHEA:20696"/>
        <dbReference type="ChEBI" id="CHEBI:15378"/>
        <dbReference type="ChEBI" id="CHEBI:15379"/>
        <dbReference type="ChEBI" id="CHEBI:16240"/>
        <dbReference type="ChEBI" id="CHEBI:18421"/>
        <dbReference type="EC" id="1.15.1.1"/>
    </reaction>
</comment>
<comment type="similarity">
    <text evidence="1 6">Belongs to the iron/manganese superoxide dismutase family.</text>
</comment>
<dbReference type="InterPro" id="IPR036324">
    <property type="entry name" value="Mn/Fe_SOD_N_sf"/>
</dbReference>
<dbReference type="AlphaFoldDB" id="A0A7H9AW56"/>
<proteinExistence type="inferred from homology"/>
<comment type="function">
    <text evidence="6">Destroys radicals which are normally produced within the cells and which are toxic to biological systems.</text>
</comment>